<sequence>MLFSNSKVHFYSILFFFCNTALARNVSWNITQTPLKSEVETLKDSGGYSLFLLRGLVGSSNCKIDTAIKQYGCVYVAECIGEKKEFSQCPAGVYYNKGTVASCEEVVETIGKYNLVKYTTYCIDDYNFDVEKLEGNSTVSYDDIIKSVKKKSATLGKKVDSASEDVDLGKKVEYRSEEDGGVDLGKKVDTKSEKSNIKLNITVGQSGGTSTTCTKRNYRAYV</sequence>
<keyword evidence="1" id="KW-0732">Signal</keyword>
<evidence type="ECO:0000313" key="3">
    <source>
        <dbReference type="Proteomes" id="UP000245383"/>
    </source>
</evidence>
<keyword evidence="3" id="KW-1185">Reference proteome</keyword>
<feature type="signal peptide" evidence="1">
    <location>
        <begin position="1"/>
        <end position="23"/>
    </location>
</feature>
<dbReference type="AlphaFoldDB" id="A0A2T9YKU4"/>
<evidence type="ECO:0000256" key="1">
    <source>
        <dbReference type="SAM" id="SignalP"/>
    </source>
</evidence>
<dbReference type="OrthoDB" id="5698452at2759"/>
<reference evidence="2 3" key="1">
    <citation type="journal article" date="2018" name="MBio">
        <title>Comparative Genomics Reveals the Core Gene Toolbox for the Fungus-Insect Symbiosis.</title>
        <authorList>
            <person name="Wang Y."/>
            <person name="Stata M."/>
            <person name="Wang W."/>
            <person name="Stajich J.E."/>
            <person name="White M.M."/>
            <person name="Moncalvo J.M."/>
        </authorList>
    </citation>
    <scope>NUCLEOTIDE SEQUENCE [LARGE SCALE GENOMIC DNA]</scope>
    <source>
        <strain evidence="2 3">SWE-8-4</strain>
    </source>
</reference>
<accession>A0A2T9YKU4</accession>
<feature type="chain" id="PRO_5015693831" description="Chitin-binding type-2 domain-containing protein" evidence="1">
    <location>
        <begin position="24"/>
        <end position="222"/>
    </location>
</feature>
<name>A0A2T9YKU4_9FUNG</name>
<organism evidence="2 3">
    <name type="scientific">Smittium simulii</name>
    <dbReference type="NCBI Taxonomy" id="133385"/>
    <lineage>
        <taxon>Eukaryota</taxon>
        <taxon>Fungi</taxon>
        <taxon>Fungi incertae sedis</taxon>
        <taxon>Zoopagomycota</taxon>
        <taxon>Kickxellomycotina</taxon>
        <taxon>Harpellomycetes</taxon>
        <taxon>Harpellales</taxon>
        <taxon>Legeriomycetaceae</taxon>
        <taxon>Smittium</taxon>
    </lineage>
</organism>
<protein>
    <recommendedName>
        <fullName evidence="4">Chitin-binding type-2 domain-containing protein</fullName>
    </recommendedName>
</protein>
<proteinExistence type="predicted"/>
<gene>
    <name evidence="2" type="ORF">BB561_003512</name>
</gene>
<dbReference type="Proteomes" id="UP000245383">
    <property type="component" value="Unassembled WGS sequence"/>
</dbReference>
<dbReference type="EMBL" id="MBFR01000143">
    <property type="protein sequence ID" value="PVU92966.1"/>
    <property type="molecule type" value="Genomic_DNA"/>
</dbReference>
<evidence type="ECO:0008006" key="4">
    <source>
        <dbReference type="Google" id="ProtNLM"/>
    </source>
</evidence>
<evidence type="ECO:0000313" key="2">
    <source>
        <dbReference type="EMBL" id="PVU92966.1"/>
    </source>
</evidence>
<comment type="caution">
    <text evidence="2">The sequence shown here is derived from an EMBL/GenBank/DDBJ whole genome shotgun (WGS) entry which is preliminary data.</text>
</comment>